<dbReference type="EMBL" id="LDYG01000056">
    <property type="protein sequence ID" value="KUP04054.1"/>
    <property type="molecule type" value="Genomic_DNA"/>
</dbReference>
<feature type="transmembrane region" description="Helical" evidence="1">
    <location>
        <begin position="49"/>
        <end position="71"/>
    </location>
</feature>
<comment type="caution">
    <text evidence="2">The sequence shown here is derived from an EMBL/GenBank/DDBJ whole genome shotgun (WGS) entry which is preliminary data.</text>
</comment>
<feature type="transmembrane region" description="Helical" evidence="1">
    <location>
        <begin position="77"/>
        <end position="96"/>
    </location>
</feature>
<proteinExistence type="predicted"/>
<gene>
    <name evidence="2" type="ORF">Q75_16680</name>
</gene>
<name>A0A147K437_9BACI</name>
<dbReference type="STRING" id="1150625.Q75_16680"/>
<feature type="transmembrane region" description="Helical" evidence="1">
    <location>
        <begin position="108"/>
        <end position="130"/>
    </location>
</feature>
<keyword evidence="1" id="KW-0812">Transmembrane</keyword>
<dbReference type="PATRIC" id="fig|1150625.3.peg.3503"/>
<evidence type="ECO:0008006" key="4">
    <source>
        <dbReference type="Google" id="ProtNLM"/>
    </source>
</evidence>
<evidence type="ECO:0000313" key="3">
    <source>
        <dbReference type="Proteomes" id="UP000074108"/>
    </source>
</evidence>
<reference evidence="2 3" key="1">
    <citation type="journal article" date="2016" name="Front. Microbiol.">
        <title>Microevolution Analysis of Bacillus coahuilensis Unveils Differences in Phosphorus Acquisition Strategies and Their Regulation.</title>
        <authorList>
            <person name="Gomez-Lunar Z."/>
            <person name="Hernandez-Gonzalez I."/>
            <person name="Rodriguez-Torres M.D."/>
            <person name="Souza V."/>
            <person name="Olmedo-Alvarez G."/>
        </authorList>
    </citation>
    <scope>NUCLEOTIDE SEQUENCE [LARGE SCALE GENOMIC DNA]</scope>
    <source>
        <strain evidence="3">p1.1.43</strain>
    </source>
</reference>
<keyword evidence="3" id="KW-1185">Reference proteome</keyword>
<dbReference type="OrthoDB" id="2382138at2"/>
<dbReference type="Pfam" id="PF08570">
    <property type="entry name" value="DUF1761"/>
    <property type="match status" value="1"/>
</dbReference>
<dbReference type="Proteomes" id="UP000074108">
    <property type="component" value="Unassembled WGS sequence"/>
</dbReference>
<evidence type="ECO:0000313" key="2">
    <source>
        <dbReference type="EMBL" id="KUP04054.1"/>
    </source>
</evidence>
<accession>A0A147K437</accession>
<keyword evidence="1" id="KW-0472">Membrane</keyword>
<sequence>MFIDFLELNYLAILAGAFAYMIFGAVYYSPLLFGDVWMQLHQKQASDPVKYAGSAIVAIVSSFFIAILIQLTGAATFSEGITVGLIIGVFVTVSYAKNMLFGMTSRKVFGIAIADHIIIYSILGILHALWQ</sequence>
<dbReference type="AlphaFoldDB" id="A0A147K437"/>
<evidence type="ECO:0000256" key="1">
    <source>
        <dbReference type="SAM" id="Phobius"/>
    </source>
</evidence>
<dbReference type="RefSeq" id="WP_059352041.1">
    <property type="nucleotide sequence ID" value="NZ_LDYG01000056.1"/>
</dbReference>
<feature type="transmembrane region" description="Helical" evidence="1">
    <location>
        <begin position="12"/>
        <end position="37"/>
    </location>
</feature>
<keyword evidence="1" id="KW-1133">Transmembrane helix</keyword>
<organism evidence="2 3">
    <name type="scientific">Bacillus coahuilensis p1.1.43</name>
    <dbReference type="NCBI Taxonomy" id="1150625"/>
    <lineage>
        <taxon>Bacteria</taxon>
        <taxon>Bacillati</taxon>
        <taxon>Bacillota</taxon>
        <taxon>Bacilli</taxon>
        <taxon>Bacillales</taxon>
        <taxon>Bacillaceae</taxon>
        <taxon>Bacillus</taxon>
    </lineage>
</organism>
<protein>
    <recommendedName>
        <fullName evidence="4">DUF1761 domain-containing protein</fullName>
    </recommendedName>
</protein>
<dbReference type="InterPro" id="IPR013879">
    <property type="entry name" value="DUF1761"/>
</dbReference>